<comment type="caution">
    <text evidence="1">The sequence shown here is derived from an EMBL/GenBank/DDBJ whole genome shotgun (WGS) entry which is preliminary data.</text>
</comment>
<dbReference type="Pfam" id="PF01663">
    <property type="entry name" value="Phosphodiest"/>
    <property type="match status" value="1"/>
</dbReference>
<sequence>MLILIAGLDQNPSELNKAELNLNTLNYNLSSSKPVVLIIVDSIMDESLQNAIQSSEIPAIKFLIDKGKYFPNVVSSYPTMSVTIDSSILTGKYPDQHQVPGLVWYNEEEKRVITYGSGMMEIWKHGIYDMILDGLKNLNEKHLSPNVETIYEILSMKEMDSASINGLIYRGNNTQTLFLPNTFSQFSELPDKINVKAPTFFSFGSLSQMNPENQNHHVWQKFGLNDQFSTNELLFLMKNQILPPFSMVYFPNNDQVVHKKGVDEIEGLKKVDDQLQKILNFYPTWDEAIKKVNWIILGDSGQSRIGKDKDKNLIRLKSLLKEYQIYELGSEVKEHDQILLSVNERMAYIYVLDDNISLQKIAEQIKQDNRVDFVAWKEEKSIHVLSPDHNGSLSFEPNHVIQDMYEQFWSVEGNLEILDLDFKDNELQYNTYPDALARLYGALHSHQGRFLVADAKIKYEFTDEYSPIHIGGAGHGSLHIDDSLVPMIITGPNSSPKYTRIIDIKDWILQLMDINKSNK</sequence>
<protein>
    <submittedName>
        <fullName evidence="1">Alkaline phosphatase family protein</fullName>
    </submittedName>
</protein>
<reference evidence="1 2" key="1">
    <citation type="submission" date="2019-01" db="EMBL/GenBank/DDBJ databases">
        <title>Chengkuizengella sp. nov., isolated from deep-sea sediment of East Pacific Ocean.</title>
        <authorList>
            <person name="Yang J."/>
            <person name="Lai Q."/>
            <person name="Shao Z."/>
        </authorList>
    </citation>
    <scope>NUCLEOTIDE SEQUENCE [LARGE SCALE GENOMIC DNA]</scope>
    <source>
        <strain evidence="1 2">YPA3-1-1</strain>
    </source>
</reference>
<proteinExistence type="predicted"/>
<dbReference type="InterPro" id="IPR017850">
    <property type="entry name" value="Alkaline_phosphatase_core_sf"/>
</dbReference>
<dbReference type="SUPFAM" id="SSF53649">
    <property type="entry name" value="Alkaline phosphatase-like"/>
    <property type="match status" value="1"/>
</dbReference>
<evidence type="ECO:0000313" key="2">
    <source>
        <dbReference type="Proteomes" id="UP000448943"/>
    </source>
</evidence>
<organism evidence="1 2">
    <name type="scientific">Chengkuizengella marina</name>
    <dbReference type="NCBI Taxonomy" id="2507566"/>
    <lineage>
        <taxon>Bacteria</taxon>
        <taxon>Bacillati</taxon>
        <taxon>Bacillota</taxon>
        <taxon>Bacilli</taxon>
        <taxon>Bacillales</taxon>
        <taxon>Paenibacillaceae</taxon>
        <taxon>Chengkuizengella</taxon>
    </lineage>
</organism>
<dbReference type="PANTHER" id="PTHR10151:SF120">
    <property type="entry name" value="BIS(5'-ADENOSYL)-TRIPHOSPHATASE"/>
    <property type="match status" value="1"/>
</dbReference>
<accession>A0A6N9Q412</accession>
<dbReference type="GO" id="GO:0016787">
    <property type="term" value="F:hydrolase activity"/>
    <property type="evidence" value="ECO:0007669"/>
    <property type="project" value="UniProtKB-ARBA"/>
</dbReference>
<dbReference type="InterPro" id="IPR002591">
    <property type="entry name" value="Phosphodiest/P_Trfase"/>
</dbReference>
<name>A0A6N9Q412_9BACL</name>
<evidence type="ECO:0000313" key="1">
    <source>
        <dbReference type="EMBL" id="NBI29523.1"/>
    </source>
</evidence>
<dbReference type="Proteomes" id="UP000448943">
    <property type="component" value="Unassembled WGS sequence"/>
</dbReference>
<keyword evidence="2" id="KW-1185">Reference proteome</keyword>
<dbReference type="Gene3D" id="3.40.720.10">
    <property type="entry name" value="Alkaline Phosphatase, subunit A"/>
    <property type="match status" value="1"/>
</dbReference>
<dbReference type="EMBL" id="SIJB01000025">
    <property type="protein sequence ID" value="NBI29523.1"/>
    <property type="molecule type" value="Genomic_DNA"/>
</dbReference>
<dbReference type="PANTHER" id="PTHR10151">
    <property type="entry name" value="ECTONUCLEOTIDE PYROPHOSPHATASE/PHOSPHODIESTERASE"/>
    <property type="match status" value="1"/>
</dbReference>
<gene>
    <name evidence="1" type="ORF">ERL59_11190</name>
</gene>
<dbReference type="AlphaFoldDB" id="A0A6N9Q412"/>
<dbReference type="OrthoDB" id="2381338at2"/>